<dbReference type="EMBL" id="NWQG01000137">
    <property type="protein sequence ID" value="PDQ19266.1"/>
    <property type="molecule type" value="Genomic_DNA"/>
</dbReference>
<dbReference type="InterPro" id="IPR035952">
    <property type="entry name" value="Rhomboid-like_sf"/>
</dbReference>
<dbReference type="InterPro" id="IPR022764">
    <property type="entry name" value="Peptidase_S54_rhomboid_dom"/>
</dbReference>
<feature type="transmembrane region" description="Helical" evidence="5">
    <location>
        <begin position="6"/>
        <end position="22"/>
    </location>
</feature>
<organism evidence="7 8">
    <name type="scientific">Mesorhizobium sanjuanii</name>
    <dbReference type="NCBI Taxonomy" id="2037900"/>
    <lineage>
        <taxon>Bacteria</taxon>
        <taxon>Pseudomonadati</taxon>
        <taxon>Pseudomonadota</taxon>
        <taxon>Alphaproteobacteria</taxon>
        <taxon>Hyphomicrobiales</taxon>
        <taxon>Phyllobacteriaceae</taxon>
        <taxon>Mesorhizobium</taxon>
    </lineage>
</organism>
<feature type="transmembrane region" description="Helical" evidence="5">
    <location>
        <begin position="133"/>
        <end position="151"/>
    </location>
</feature>
<keyword evidence="3 5" id="KW-1133">Transmembrane helix</keyword>
<keyword evidence="2 5" id="KW-0812">Transmembrane</keyword>
<dbReference type="GO" id="GO:0004252">
    <property type="term" value="F:serine-type endopeptidase activity"/>
    <property type="evidence" value="ECO:0007669"/>
    <property type="project" value="InterPro"/>
</dbReference>
<feature type="transmembrane region" description="Helical" evidence="5">
    <location>
        <begin position="163"/>
        <end position="183"/>
    </location>
</feature>
<keyword evidence="8" id="KW-1185">Reference proteome</keyword>
<dbReference type="Pfam" id="PF01694">
    <property type="entry name" value="Rhomboid"/>
    <property type="match status" value="1"/>
</dbReference>
<gene>
    <name evidence="7" type="ORF">CN311_20360</name>
</gene>
<evidence type="ECO:0000313" key="7">
    <source>
        <dbReference type="EMBL" id="PDQ19266.1"/>
    </source>
</evidence>
<comment type="subcellular location">
    <subcellularLocation>
        <location evidence="1">Membrane</location>
        <topology evidence="1">Multi-pass membrane protein</topology>
    </subcellularLocation>
</comment>
<comment type="caution">
    <text evidence="7">The sequence shown here is derived from an EMBL/GenBank/DDBJ whole genome shotgun (WGS) entry which is preliminary data.</text>
</comment>
<feature type="transmembrane region" description="Helical" evidence="5">
    <location>
        <begin position="107"/>
        <end position="127"/>
    </location>
</feature>
<accession>A0A2A6FC69</accession>
<feature type="transmembrane region" description="Helical" evidence="5">
    <location>
        <begin position="29"/>
        <end position="49"/>
    </location>
</feature>
<proteinExistence type="predicted"/>
<evidence type="ECO:0000313" key="8">
    <source>
        <dbReference type="Proteomes" id="UP000219182"/>
    </source>
</evidence>
<dbReference type="AlphaFoldDB" id="A0A2A6FC69"/>
<name>A0A2A6FC69_9HYPH</name>
<evidence type="ECO:0000256" key="1">
    <source>
        <dbReference type="ARBA" id="ARBA00004141"/>
    </source>
</evidence>
<dbReference type="GO" id="GO:0016020">
    <property type="term" value="C:membrane"/>
    <property type="evidence" value="ECO:0007669"/>
    <property type="project" value="UniProtKB-SubCell"/>
</dbReference>
<evidence type="ECO:0000256" key="2">
    <source>
        <dbReference type="ARBA" id="ARBA00022692"/>
    </source>
</evidence>
<sequence length="211" mass="22182">MIDIWLLQVFWILAIIAGSGQIRERNKRLPLLTLSMSAILAACLALQVAESWILQLVERNASAILSGQWWRMGTALFFQEGWLAGGVSNIVALLVIGALAEQMLARWTWLVVYAVGGLAAETIALAWQPVGAGNSIAISALAGFLLVAPLFDRSRRPLELSCIASGGGTMRVLAASAVLVLLLRHDIHGAGALAGGVLTVGAAALDFGMAA</sequence>
<dbReference type="Proteomes" id="UP000219182">
    <property type="component" value="Unassembled WGS sequence"/>
</dbReference>
<evidence type="ECO:0000256" key="3">
    <source>
        <dbReference type="ARBA" id="ARBA00022989"/>
    </source>
</evidence>
<evidence type="ECO:0000256" key="4">
    <source>
        <dbReference type="ARBA" id="ARBA00023136"/>
    </source>
</evidence>
<protein>
    <recommendedName>
        <fullName evidence="6">Peptidase S54 rhomboid domain-containing protein</fullName>
    </recommendedName>
</protein>
<feature type="transmembrane region" description="Helical" evidence="5">
    <location>
        <begin position="81"/>
        <end position="100"/>
    </location>
</feature>
<evidence type="ECO:0000259" key="6">
    <source>
        <dbReference type="Pfam" id="PF01694"/>
    </source>
</evidence>
<evidence type="ECO:0000256" key="5">
    <source>
        <dbReference type="SAM" id="Phobius"/>
    </source>
</evidence>
<reference evidence="7 8" key="1">
    <citation type="submission" date="2017-09" db="EMBL/GenBank/DDBJ databases">
        <title>Mesorhizobum sanjuanii sp. nov. isolated from nodules of Lotus tenuis in saline-alkaline lowlands of Flooding Pampa.</title>
        <authorList>
            <person name="Sannazzaro A.I."/>
            <person name="Torres Tejerizo G.A."/>
            <person name="Fontana F."/>
            <person name="Cumpa Velazquez L.M."/>
            <person name="Hansen L."/>
            <person name="Pistorio M."/>
            <person name="Estrella M.J."/>
        </authorList>
    </citation>
    <scope>NUCLEOTIDE SEQUENCE [LARGE SCALE GENOMIC DNA]</scope>
    <source>
        <strain evidence="7 8">BSA136</strain>
    </source>
</reference>
<feature type="domain" description="Peptidase S54 rhomboid" evidence="6">
    <location>
        <begin position="67"/>
        <end position="197"/>
    </location>
</feature>
<feature type="transmembrane region" description="Helical" evidence="5">
    <location>
        <begin position="189"/>
        <end position="209"/>
    </location>
</feature>
<keyword evidence="4 5" id="KW-0472">Membrane</keyword>
<dbReference type="Gene3D" id="1.20.1540.10">
    <property type="entry name" value="Rhomboid-like"/>
    <property type="match status" value="1"/>
</dbReference>
<dbReference type="SUPFAM" id="SSF144091">
    <property type="entry name" value="Rhomboid-like"/>
    <property type="match status" value="1"/>
</dbReference>